<accession>A0A4D6LFR6</accession>
<dbReference type="AlphaFoldDB" id="A0A4D6LFR6"/>
<proteinExistence type="predicted"/>
<evidence type="ECO:0000313" key="1">
    <source>
        <dbReference type="EMBL" id="QCD87451.1"/>
    </source>
</evidence>
<sequence>MDLCVWRASAFSGEEDGREVVAGMVQVGCALVEARNKMEMVTVAAVGGAVVAGASPAMV</sequence>
<name>A0A4D6LFR6_VIGUN</name>
<gene>
    <name evidence="1" type="ORF">DEO72_LG3g1987</name>
</gene>
<reference evidence="1 2" key="1">
    <citation type="submission" date="2019-04" db="EMBL/GenBank/DDBJ databases">
        <title>An improved genome assembly and genetic linkage map for asparagus bean, Vigna unguiculata ssp. sesquipedialis.</title>
        <authorList>
            <person name="Xia Q."/>
            <person name="Zhang R."/>
            <person name="Dong Y."/>
        </authorList>
    </citation>
    <scope>NUCLEOTIDE SEQUENCE [LARGE SCALE GENOMIC DNA]</scope>
    <source>
        <tissue evidence="1">Leaf</tissue>
    </source>
</reference>
<keyword evidence="2" id="KW-1185">Reference proteome</keyword>
<dbReference type="Proteomes" id="UP000501690">
    <property type="component" value="Linkage Group LG3"/>
</dbReference>
<protein>
    <submittedName>
        <fullName evidence="1">Uncharacterized protein</fullName>
    </submittedName>
</protein>
<evidence type="ECO:0000313" key="2">
    <source>
        <dbReference type="Proteomes" id="UP000501690"/>
    </source>
</evidence>
<dbReference type="EMBL" id="CP039347">
    <property type="protein sequence ID" value="QCD87451.1"/>
    <property type="molecule type" value="Genomic_DNA"/>
</dbReference>
<organism evidence="1 2">
    <name type="scientific">Vigna unguiculata</name>
    <name type="common">Cowpea</name>
    <dbReference type="NCBI Taxonomy" id="3917"/>
    <lineage>
        <taxon>Eukaryota</taxon>
        <taxon>Viridiplantae</taxon>
        <taxon>Streptophyta</taxon>
        <taxon>Embryophyta</taxon>
        <taxon>Tracheophyta</taxon>
        <taxon>Spermatophyta</taxon>
        <taxon>Magnoliopsida</taxon>
        <taxon>eudicotyledons</taxon>
        <taxon>Gunneridae</taxon>
        <taxon>Pentapetalae</taxon>
        <taxon>rosids</taxon>
        <taxon>fabids</taxon>
        <taxon>Fabales</taxon>
        <taxon>Fabaceae</taxon>
        <taxon>Papilionoideae</taxon>
        <taxon>50 kb inversion clade</taxon>
        <taxon>NPAAA clade</taxon>
        <taxon>indigoferoid/millettioid clade</taxon>
        <taxon>Phaseoleae</taxon>
        <taxon>Vigna</taxon>
    </lineage>
</organism>